<organism evidence="1 2">
    <name type="scientific">Trifolium medium</name>
    <dbReference type="NCBI Taxonomy" id="97028"/>
    <lineage>
        <taxon>Eukaryota</taxon>
        <taxon>Viridiplantae</taxon>
        <taxon>Streptophyta</taxon>
        <taxon>Embryophyta</taxon>
        <taxon>Tracheophyta</taxon>
        <taxon>Spermatophyta</taxon>
        <taxon>Magnoliopsida</taxon>
        <taxon>eudicotyledons</taxon>
        <taxon>Gunneridae</taxon>
        <taxon>Pentapetalae</taxon>
        <taxon>rosids</taxon>
        <taxon>fabids</taxon>
        <taxon>Fabales</taxon>
        <taxon>Fabaceae</taxon>
        <taxon>Papilionoideae</taxon>
        <taxon>50 kb inversion clade</taxon>
        <taxon>NPAAA clade</taxon>
        <taxon>Hologalegina</taxon>
        <taxon>IRL clade</taxon>
        <taxon>Trifolieae</taxon>
        <taxon>Trifolium</taxon>
    </lineage>
</organism>
<dbReference type="AlphaFoldDB" id="A0A392PWT6"/>
<protein>
    <submittedName>
        <fullName evidence="1">Uncharacterized protein</fullName>
    </submittedName>
</protein>
<proteinExistence type="predicted"/>
<dbReference type="Proteomes" id="UP000265520">
    <property type="component" value="Unassembled WGS sequence"/>
</dbReference>
<dbReference type="EMBL" id="LXQA010101253">
    <property type="protein sequence ID" value="MCI16521.1"/>
    <property type="molecule type" value="Genomic_DNA"/>
</dbReference>
<evidence type="ECO:0000313" key="1">
    <source>
        <dbReference type="EMBL" id="MCI16521.1"/>
    </source>
</evidence>
<evidence type="ECO:0000313" key="2">
    <source>
        <dbReference type="Proteomes" id="UP000265520"/>
    </source>
</evidence>
<reference evidence="1 2" key="1">
    <citation type="journal article" date="2018" name="Front. Plant Sci.">
        <title>Red Clover (Trifolium pratense) and Zigzag Clover (T. medium) - A Picture of Genomic Similarities and Differences.</title>
        <authorList>
            <person name="Dluhosova J."/>
            <person name="Istvanek J."/>
            <person name="Nedelnik J."/>
            <person name="Repkova J."/>
        </authorList>
    </citation>
    <scope>NUCLEOTIDE SEQUENCE [LARGE SCALE GENOMIC DNA]</scope>
    <source>
        <strain evidence="2">cv. 10/8</strain>
        <tissue evidence="1">Leaf</tissue>
    </source>
</reference>
<feature type="non-terminal residue" evidence="1">
    <location>
        <position position="31"/>
    </location>
</feature>
<sequence length="31" mass="3537">MTSQFVVDYFEMLKVALSKVSTTIMATIILR</sequence>
<comment type="caution">
    <text evidence="1">The sequence shown here is derived from an EMBL/GenBank/DDBJ whole genome shotgun (WGS) entry which is preliminary data.</text>
</comment>
<accession>A0A392PWT6</accession>
<keyword evidence="2" id="KW-1185">Reference proteome</keyword>
<name>A0A392PWT6_9FABA</name>